<keyword evidence="6 10" id="KW-0812">Transmembrane</keyword>
<reference evidence="11" key="2">
    <citation type="submission" date="2020-09" db="EMBL/GenBank/DDBJ databases">
        <authorList>
            <person name="Sun Q."/>
            <person name="Kim S."/>
        </authorList>
    </citation>
    <scope>NUCLEOTIDE SEQUENCE</scope>
    <source>
        <strain evidence="11">KCTC 23310</strain>
    </source>
</reference>
<dbReference type="PANTHER" id="PTHR43549:SF2">
    <property type="entry name" value="MULTIDRUG RESISTANCE PROTEIN NORM-RELATED"/>
    <property type="match status" value="1"/>
</dbReference>
<dbReference type="CDD" id="cd13143">
    <property type="entry name" value="MATE_MepA_like"/>
    <property type="match status" value="1"/>
</dbReference>
<dbReference type="InterPro" id="IPR052031">
    <property type="entry name" value="Membrane_Transporter-Flippase"/>
</dbReference>
<dbReference type="InterPro" id="IPR048279">
    <property type="entry name" value="MdtK-like"/>
</dbReference>
<dbReference type="GO" id="GO:0042910">
    <property type="term" value="F:xenobiotic transmembrane transporter activity"/>
    <property type="evidence" value="ECO:0007669"/>
    <property type="project" value="InterPro"/>
</dbReference>
<dbReference type="EMBL" id="BMYJ01000004">
    <property type="protein sequence ID" value="GHC54615.1"/>
    <property type="molecule type" value="Genomic_DNA"/>
</dbReference>
<comment type="similarity">
    <text evidence="2">Belongs to the multi antimicrobial extrusion (MATE) (TC 2.A.66.1) family. MepA subfamily.</text>
</comment>
<evidence type="ECO:0000256" key="2">
    <source>
        <dbReference type="ARBA" id="ARBA00008417"/>
    </source>
</evidence>
<keyword evidence="8 10" id="KW-0472">Membrane</keyword>
<evidence type="ECO:0000256" key="6">
    <source>
        <dbReference type="ARBA" id="ARBA00022692"/>
    </source>
</evidence>
<feature type="transmembrane region" description="Helical" evidence="10">
    <location>
        <begin position="28"/>
        <end position="49"/>
    </location>
</feature>
<comment type="caution">
    <text evidence="11">The sequence shown here is derived from an EMBL/GenBank/DDBJ whole genome shotgun (WGS) entry which is preliminary data.</text>
</comment>
<feature type="transmembrane region" description="Helical" evidence="10">
    <location>
        <begin position="61"/>
        <end position="83"/>
    </location>
</feature>
<feature type="transmembrane region" description="Helical" evidence="10">
    <location>
        <begin position="394"/>
        <end position="419"/>
    </location>
</feature>
<evidence type="ECO:0000256" key="5">
    <source>
        <dbReference type="ARBA" id="ARBA00022475"/>
    </source>
</evidence>
<evidence type="ECO:0000313" key="12">
    <source>
        <dbReference type="Proteomes" id="UP000638981"/>
    </source>
</evidence>
<dbReference type="GO" id="GO:0046677">
    <property type="term" value="P:response to antibiotic"/>
    <property type="evidence" value="ECO:0007669"/>
    <property type="project" value="UniProtKB-KW"/>
</dbReference>
<dbReference type="Pfam" id="PF01554">
    <property type="entry name" value="MatE"/>
    <property type="match status" value="2"/>
</dbReference>
<feature type="transmembrane region" description="Helical" evidence="10">
    <location>
        <begin position="425"/>
        <end position="443"/>
    </location>
</feature>
<protein>
    <recommendedName>
        <fullName evidence="3">Multidrug export protein MepA</fullName>
    </recommendedName>
</protein>
<dbReference type="PANTHER" id="PTHR43549">
    <property type="entry name" value="MULTIDRUG RESISTANCE PROTEIN YPNP-RELATED"/>
    <property type="match status" value="1"/>
</dbReference>
<keyword evidence="4" id="KW-0813">Transport</keyword>
<gene>
    <name evidence="11" type="ORF">GCM10007315_16950</name>
</gene>
<feature type="transmembrane region" description="Helical" evidence="10">
    <location>
        <begin position="136"/>
        <end position="157"/>
    </location>
</feature>
<feature type="transmembrane region" description="Helical" evidence="10">
    <location>
        <begin position="366"/>
        <end position="387"/>
    </location>
</feature>
<dbReference type="AlphaFoldDB" id="A0A918TNB6"/>
<evidence type="ECO:0000256" key="1">
    <source>
        <dbReference type="ARBA" id="ARBA00004429"/>
    </source>
</evidence>
<dbReference type="Proteomes" id="UP000638981">
    <property type="component" value="Unassembled WGS sequence"/>
</dbReference>
<feature type="transmembrane region" description="Helical" evidence="10">
    <location>
        <begin position="104"/>
        <end position="124"/>
    </location>
</feature>
<feature type="transmembrane region" description="Helical" evidence="10">
    <location>
        <begin position="323"/>
        <end position="346"/>
    </location>
</feature>
<evidence type="ECO:0000256" key="8">
    <source>
        <dbReference type="ARBA" id="ARBA00023136"/>
    </source>
</evidence>
<evidence type="ECO:0000256" key="7">
    <source>
        <dbReference type="ARBA" id="ARBA00022989"/>
    </source>
</evidence>
<keyword evidence="7 10" id="KW-1133">Transmembrane helix</keyword>
<dbReference type="GO" id="GO:0005886">
    <property type="term" value="C:plasma membrane"/>
    <property type="evidence" value="ECO:0007669"/>
    <property type="project" value="UniProtKB-SubCell"/>
</dbReference>
<evidence type="ECO:0000313" key="11">
    <source>
        <dbReference type="EMBL" id="GHC54615.1"/>
    </source>
</evidence>
<dbReference type="PIRSF" id="PIRSF006603">
    <property type="entry name" value="DinF"/>
    <property type="match status" value="1"/>
</dbReference>
<sequence>MSKGHAANNAFLSAPVGRLFMSNALPMTVVLSMGGILSVVDGVFVGHFVGAEALAAVSLGFPVVMILTALSTLIGGGMSSLMARQLGAGDREAAGASFARAHGLALVLSGLGIGLFLMGGRAMLGALAPEDGPVAAMAYGYLLILILAMPVQLILGLHADAFRNEGRAGLVALLSFFVNLANMAGNYALIVWCDLGLAGSALGTVLAQVLGLGLLILVRARAGQGLPLAMLWRHRWTGGWGPMLLLGAPLCLGFIGIAVVAMAVIVTLRMVAGADYGVLVAGYGVVTRLLGFAFLPQMAMALAMQSIVGNNHGAGLQDRAVAVLRLAMVCAFVWCLMVAVVLVGLGPRVGTIFANDAALGEAVSGMLRPMMGLYAFSGPVLVLALYFQAVGRPAATALLTLVKPWLLTPILVLLAGFLWGAGGIWWAYPLADGGMVMAALWLLRWVRKGA</sequence>
<dbReference type="RefSeq" id="WP_189411194.1">
    <property type="nucleotide sequence ID" value="NZ_BMYJ01000004.1"/>
</dbReference>
<reference evidence="11" key="1">
    <citation type="journal article" date="2014" name="Int. J. Syst. Evol. Microbiol.">
        <title>Complete genome sequence of Corynebacterium casei LMG S-19264T (=DSM 44701T), isolated from a smear-ripened cheese.</title>
        <authorList>
            <consortium name="US DOE Joint Genome Institute (JGI-PGF)"/>
            <person name="Walter F."/>
            <person name="Albersmeier A."/>
            <person name="Kalinowski J."/>
            <person name="Ruckert C."/>
        </authorList>
    </citation>
    <scope>NUCLEOTIDE SEQUENCE</scope>
    <source>
        <strain evidence="11">KCTC 23310</strain>
    </source>
</reference>
<accession>A0A918TNB6</accession>
<keyword evidence="12" id="KW-1185">Reference proteome</keyword>
<dbReference type="GO" id="GO:0015297">
    <property type="term" value="F:antiporter activity"/>
    <property type="evidence" value="ECO:0007669"/>
    <property type="project" value="InterPro"/>
</dbReference>
<feature type="transmembrane region" description="Helical" evidence="10">
    <location>
        <begin position="239"/>
        <end position="268"/>
    </location>
</feature>
<comment type="subcellular location">
    <subcellularLocation>
        <location evidence="1">Cell inner membrane</location>
        <topology evidence="1">Multi-pass membrane protein</topology>
    </subcellularLocation>
</comment>
<dbReference type="InterPro" id="IPR002528">
    <property type="entry name" value="MATE_fam"/>
</dbReference>
<keyword evidence="9" id="KW-0046">Antibiotic resistance</keyword>
<evidence type="ECO:0000256" key="4">
    <source>
        <dbReference type="ARBA" id="ARBA00022448"/>
    </source>
</evidence>
<evidence type="ECO:0000256" key="10">
    <source>
        <dbReference type="SAM" id="Phobius"/>
    </source>
</evidence>
<evidence type="ECO:0000256" key="3">
    <source>
        <dbReference type="ARBA" id="ARBA00022106"/>
    </source>
</evidence>
<name>A0A918TNB6_9RHOB</name>
<proteinExistence type="inferred from homology"/>
<evidence type="ECO:0000256" key="9">
    <source>
        <dbReference type="ARBA" id="ARBA00023251"/>
    </source>
</evidence>
<feature type="transmembrane region" description="Helical" evidence="10">
    <location>
        <begin position="169"/>
        <end position="189"/>
    </location>
</feature>
<feature type="transmembrane region" description="Helical" evidence="10">
    <location>
        <begin position="280"/>
        <end position="302"/>
    </location>
</feature>
<keyword evidence="5" id="KW-1003">Cell membrane</keyword>
<dbReference type="InterPro" id="IPR045070">
    <property type="entry name" value="MATE_MepA-like"/>
</dbReference>
<organism evidence="11 12">
    <name type="scientific">Neogemmobacter tilapiae</name>
    <dbReference type="NCBI Taxonomy" id="875041"/>
    <lineage>
        <taxon>Bacteria</taxon>
        <taxon>Pseudomonadati</taxon>
        <taxon>Pseudomonadota</taxon>
        <taxon>Alphaproteobacteria</taxon>
        <taxon>Rhodobacterales</taxon>
        <taxon>Paracoccaceae</taxon>
        <taxon>Neogemmobacter</taxon>
    </lineage>
</organism>
<feature type="transmembrane region" description="Helical" evidence="10">
    <location>
        <begin position="195"/>
        <end position="218"/>
    </location>
</feature>